<dbReference type="GO" id="GO:0051286">
    <property type="term" value="C:cell tip"/>
    <property type="evidence" value="ECO:0007669"/>
    <property type="project" value="TreeGrafter"/>
</dbReference>
<dbReference type="GeneID" id="55969197"/>
<evidence type="ECO:0000313" key="5">
    <source>
        <dbReference type="Proteomes" id="UP000749293"/>
    </source>
</evidence>
<dbReference type="Proteomes" id="UP000749293">
    <property type="component" value="Unassembled WGS sequence"/>
</dbReference>
<feature type="domain" description="GDP/GTP exchange factor Sec2 N-terminal" evidence="3">
    <location>
        <begin position="160"/>
        <end position="244"/>
    </location>
</feature>
<dbReference type="EMBL" id="JAANYQ010000016">
    <property type="protein sequence ID" value="KAF4120531.1"/>
    <property type="molecule type" value="Genomic_DNA"/>
</dbReference>
<accession>A0A9P4YP36</accession>
<dbReference type="GO" id="GO:0006887">
    <property type="term" value="P:exocytosis"/>
    <property type="evidence" value="ECO:0007669"/>
    <property type="project" value="TreeGrafter"/>
</dbReference>
<comment type="caution">
    <text evidence="4">The sequence shown here is derived from an EMBL/GenBank/DDBJ whole genome shotgun (WGS) entry which is preliminary data.</text>
</comment>
<proteinExistence type="predicted"/>
<dbReference type="Pfam" id="PF06428">
    <property type="entry name" value="Sec2p"/>
    <property type="match status" value="1"/>
</dbReference>
<evidence type="ECO:0000313" key="4">
    <source>
        <dbReference type="EMBL" id="KAF4120531.1"/>
    </source>
</evidence>
<evidence type="ECO:0000256" key="1">
    <source>
        <dbReference type="ARBA" id="ARBA00023054"/>
    </source>
</evidence>
<feature type="compositionally biased region" description="Basic and acidic residues" evidence="2">
    <location>
        <begin position="274"/>
        <end position="288"/>
    </location>
</feature>
<protein>
    <submittedName>
        <fullName evidence="4">To exosomal core protein CSL4</fullName>
    </submittedName>
</protein>
<feature type="compositionally biased region" description="Low complexity" evidence="2">
    <location>
        <begin position="140"/>
        <end position="155"/>
    </location>
</feature>
<dbReference type="SUPFAM" id="SSF144284">
    <property type="entry name" value="Sec2 N-terminal region"/>
    <property type="match status" value="1"/>
</dbReference>
<dbReference type="PANTHER" id="PTHR14430">
    <property type="entry name" value="RABIN3-RELATED"/>
    <property type="match status" value="1"/>
</dbReference>
<gene>
    <name evidence="4" type="ORF">GMORB2_2969</name>
</gene>
<dbReference type="GO" id="GO:0070319">
    <property type="term" value="C:Golgi to plasma membrane transport vesicle"/>
    <property type="evidence" value="ECO:0007669"/>
    <property type="project" value="TreeGrafter"/>
</dbReference>
<dbReference type="Gene3D" id="6.10.140.910">
    <property type="match status" value="1"/>
</dbReference>
<dbReference type="InterPro" id="IPR040351">
    <property type="entry name" value="RAB3IL/RAB3IP/Sec2"/>
</dbReference>
<dbReference type="InterPro" id="IPR009449">
    <property type="entry name" value="Sec2_N"/>
</dbReference>
<reference evidence="4" key="1">
    <citation type="submission" date="2020-03" db="EMBL/GenBank/DDBJ databases">
        <title>Site-based positive gene gene selection in Geosmithia morbida across the United States reveals a broad range of putative effectors and factors for local host and environmental adapation.</title>
        <authorList>
            <person name="Onufrak A."/>
            <person name="Murdoch R.W."/>
            <person name="Gazis R."/>
            <person name="Huff M."/>
            <person name="Staton M."/>
            <person name="Klingeman W."/>
            <person name="Hadziabdic D."/>
        </authorList>
    </citation>
    <scope>NUCLEOTIDE SEQUENCE</scope>
    <source>
        <strain evidence="4">1262</strain>
    </source>
</reference>
<feature type="compositionally biased region" description="Basic and acidic residues" evidence="2">
    <location>
        <begin position="157"/>
        <end position="166"/>
    </location>
</feature>
<evidence type="ECO:0000256" key="2">
    <source>
        <dbReference type="SAM" id="MobiDB-lite"/>
    </source>
</evidence>
<dbReference type="PANTHER" id="PTHR14430:SF4">
    <property type="entry name" value="GDP_GTP EXCHANGE FACTOR SEC2 N-TERMINAL DOMAIN-CONTAINING PROTEIN"/>
    <property type="match status" value="1"/>
</dbReference>
<dbReference type="RefSeq" id="XP_035319183.1">
    <property type="nucleotide sequence ID" value="XM_035464945.1"/>
</dbReference>
<dbReference type="GO" id="GO:0005085">
    <property type="term" value="F:guanyl-nucleotide exchange factor activity"/>
    <property type="evidence" value="ECO:0007669"/>
    <property type="project" value="InterPro"/>
</dbReference>
<evidence type="ECO:0000259" key="3">
    <source>
        <dbReference type="Pfam" id="PF06428"/>
    </source>
</evidence>
<sequence length="288" mass="31417">MSSTTMILTMADTAVTAKGGLPTSTTTGNDLCPSCGSSLPDLIQAQARIAELEAQVGQLNDKAEAAVGRWAEYEDELARLRAQAAPTTASANPNDSSSSSDSSSSDPTPPPPPPKDDDRTPSTPAAEDRRSSTGFLQGRLSSLLGSRSNKSSPSLERYGRAESDHQSAEQLLQALVREQSLRKEAEGRLTATSKEVEELSASLFEQANEMVAEERRARAKLEERVSELERRDSDKRRRLETLESAMARIDSARQLLAQHEQHDNEARQQQQQQESEKEQDAESGPPKE</sequence>
<feature type="region of interest" description="Disordered" evidence="2">
    <location>
        <begin position="251"/>
        <end position="288"/>
    </location>
</feature>
<keyword evidence="5" id="KW-1185">Reference proteome</keyword>
<feature type="region of interest" description="Disordered" evidence="2">
    <location>
        <begin position="79"/>
        <end position="166"/>
    </location>
</feature>
<keyword evidence="1" id="KW-0175">Coiled coil</keyword>
<organism evidence="4 5">
    <name type="scientific">Geosmithia morbida</name>
    <dbReference type="NCBI Taxonomy" id="1094350"/>
    <lineage>
        <taxon>Eukaryota</taxon>
        <taxon>Fungi</taxon>
        <taxon>Dikarya</taxon>
        <taxon>Ascomycota</taxon>
        <taxon>Pezizomycotina</taxon>
        <taxon>Sordariomycetes</taxon>
        <taxon>Hypocreomycetidae</taxon>
        <taxon>Hypocreales</taxon>
        <taxon>Bionectriaceae</taxon>
        <taxon>Geosmithia</taxon>
    </lineage>
</organism>
<dbReference type="AlphaFoldDB" id="A0A9P4YP36"/>
<name>A0A9P4YP36_9HYPO</name>
<dbReference type="OrthoDB" id="5560525at2759"/>
<feature type="compositionally biased region" description="Low complexity" evidence="2">
    <location>
        <begin position="93"/>
        <end position="106"/>
    </location>
</feature>
<feature type="compositionally biased region" description="Basic and acidic residues" evidence="2">
    <location>
        <begin position="114"/>
        <end position="131"/>
    </location>
</feature>